<dbReference type="EMBL" id="KZ427814">
    <property type="protein sequence ID" value="PIO52555.1"/>
    <property type="molecule type" value="Genomic_DNA"/>
</dbReference>
<organism evidence="1 2">
    <name type="scientific">Teladorsagia circumcincta</name>
    <name type="common">Brown stomach worm</name>
    <name type="synonym">Ostertagia circumcincta</name>
    <dbReference type="NCBI Taxonomy" id="45464"/>
    <lineage>
        <taxon>Eukaryota</taxon>
        <taxon>Metazoa</taxon>
        <taxon>Ecdysozoa</taxon>
        <taxon>Nematoda</taxon>
        <taxon>Chromadorea</taxon>
        <taxon>Rhabditida</taxon>
        <taxon>Rhabditina</taxon>
        <taxon>Rhabditomorpha</taxon>
        <taxon>Strongyloidea</taxon>
        <taxon>Trichostrongylidae</taxon>
        <taxon>Teladorsagia</taxon>
    </lineage>
</organism>
<dbReference type="Proteomes" id="UP000230423">
    <property type="component" value="Unassembled WGS sequence"/>
</dbReference>
<reference evidence="1 2" key="1">
    <citation type="submission" date="2015-09" db="EMBL/GenBank/DDBJ databases">
        <title>Draft genome of the parasitic nematode Teladorsagia circumcincta isolate WARC Sus (inbred).</title>
        <authorList>
            <person name="Mitreva M."/>
        </authorList>
    </citation>
    <scope>NUCLEOTIDE SEQUENCE [LARGE SCALE GENOMIC DNA]</scope>
    <source>
        <strain evidence="1 2">S</strain>
    </source>
</reference>
<protein>
    <submittedName>
        <fullName evidence="1">Uncharacterized protein</fullName>
    </submittedName>
</protein>
<sequence>MNYIYSKGGRSCKKRSWHRKARNDGRLSPGLCEESHHKFEDDETSRWNLPSLDERIHEE</sequence>
<keyword evidence="2" id="KW-1185">Reference proteome</keyword>
<gene>
    <name evidence="1" type="ORF">TELCIR_26137</name>
</gene>
<evidence type="ECO:0000313" key="1">
    <source>
        <dbReference type="EMBL" id="PIO52555.1"/>
    </source>
</evidence>
<proteinExistence type="predicted"/>
<dbReference type="AlphaFoldDB" id="A0A2G9T3S2"/>
<name>A0A2G9T3S2_TELCI</name>
<accession>A0A2G9T3S2</accession>
<evidence type="ECO:0000313" key="2">
    <source>
        <dbReference type="Proteomes" id="UP000230423"/>
    </source>
</evidence>